<keyword evidence="3" id="KW-1185">Reference proteome</keyword>
<dbReference type="RefSeq" id="WP_009603072.1">
    <property type="nucleotide sequence ID" value="NZ_AEIU01000108.1"/>
</dbReference>
<dbReference type="EMBL" id="AEIU01000108">
    <property type="protein sequence ID" value="EFP95058.1"/>
    <property type="molecule type" value="Genomic_DNA"/>
</dbReference>
<accession>E3BPG9</accession>
<proteinExistence type="predicted"/>
<gene>
    <name evidence="2" type="ORF">VIBC2010_04077</name>
</gene>
<comment type="caution">
    <text evidence="2">The sequence shown here is derived from an EMBL/GenBank/DDBJ whole genome shotgun (WGS) entry which is preliminary data.</text>
</comment>
<dbReference type="AlphaFoldDB" id="E3BPG9"/>
<name>E3BPG9_9VIBR</name>
<evidence type="ECO:0000313" key="3">
    <source>
        <dbReference type="Proteomes" id="UP000002943"/>
    </source>
</evidence>
<feature type="chain" id="PRO_5003166832" description="Lipoprotein" evidence="1">
    <location>
        <begin position="19"/>
        <end position="207"/>
    </location>
</feature>
<evidence type="ECO:0000313" key="2">
    <source>
        <dbReference type="EMBL" id="EFP95058.1"/>
    </source>
</evidence>
<dbReference type="Proteomes" id="UP000002943">
    <property type="component" value="Unassembled WGS sequence"/>
</dbReference>
<evidence type="ECO:0000256" key="1">
    <source>
        <dbReference type="SAM" id="SignalP"/>
    </source>
</evidence>
<keyword evidence="1" id="KW-0732">Signal</keyword>
<evidence type="ECO:0008006" key="4">
    <source>
        <dbReference type="Google" id="ProtNLM"/>
    </source>
</evidence>
<reference evidence="2 3" key="1">
    <citation type="journal article" date="2012" name="Int. J. Syst. Evol. Microbiol.">
        <title>Vibrio caribbeanicus sp. nov., isolated from the marine sponge Scleritoderma cyanea.</title>
        <authorList>
            <person name="Hoffmann M."/>
            <person name="Monday S.R."/>
            <person name="Allard M.W."/>
            <person name="Strain E.A."/>
            <person name="Whittaker P."/>
            <person name="Naum M."/>
            <person name="McCarthy P.J."/>
            <person name="Lopez J.V."/>
            <person name="Fischer M."/>
            <person name="Brown E.W."/>
        </authorList>
    </citation>
    <scope>NUCLEOTIDE SEQUENCE [LARGE SCALE GENOMIC DNA]</scope>
    <source>
        <strain evidence="2 3">ATCC BAA-2122</strain>
    </source>
</reference>
<dbReference type="PROSITE" id="PS51257">
    <property type="entry name" value="PROKAR_LIPOPROTEIN"/>
    <property type="match status" value="1"/>
</dbReference>
<dbReference type="OrthoDB" id="6397977at2"/>
<protein>
    <recommendedName>
        <fullName evidence="4">Lipoprotein</fullName>
    </recommendedName>
</protein>
<feature type="signal peptide" evidence="1">
    <location>
        <begin position="1"/>
        <end position="18"/>
    </location>
</feature>
<organism evidence="2 3">
    <name type="scientific">Vibrio caribbeanicus ATCC BAA-2122</name>
    <dbReference type="NCBI Taxonomy" id="796620"/>
    <lineage>
        <taxon>Bacteria</taxon>
        <taxon>Pseudomonadati</taxon>
        <taxon>Pseudomonadota</taxon>
        <taxon>Gammaproteobacteria</taxon>
        <taxon>Vibrionales</taxon>
        <taxon>Vibrionaceae</taxon>
        <taxon>Vibrio</taxon>
    </lineage>
</organism>
<sequence length="207" mass="22816">MKKIVVVLCLLILSGCSAVPSVQLKKEDFEKLNTLSVEASEHDNSMLVVVGKAKMQWAGGYAAVADVGGTGLKASTLEFLEANEINFNDIVTKQFIEKIREDNLDIELDEKSKNKLVFTINVVVLGIVHGFSDEYTSGFNISGQLFDGSGKLIWSCNPTKGFAEHFSKPSLTLKEIFSSKESALKFFSAESDSMVQKLYDDFKNNLI</sequence>